<dbReference type="GO" id="GO:0006412">
    <property type="term" value="P:translation"/>
    <property type="evidence" value="ECO:0007669"/>
    <property type="project" value="InterPro"/>
</dbReference>
<reference evidence="6" key="1">
    <citation type="submission" date="2018-05" db="EMBL/GenBank/DDBJ databases">
        <authorList>
            <person name="Lanie J.A."/>
            <person name="Ng W.-L."/>
            <person name="Kazmierczak K.M."/>
            <person name="Andrzejewski T.M."/>
            <person name="Davidsen T.M."/>
            <person name="Wayne K.J."/>
            <person name="Tettelin H."/>
            <person name="Glass J.I."/>
            <person name="Rusch D."/>
            <person name="Podicherti R."/>
            <person name="Tsui H.-C.T."/>
            <person name="Winkler M.E."/>
        </authorList>
    </citation>
    <scope>NUCLEOTIDE SEQUENCE</scope>
</reference>
<accession>A0A381UIW9</accession>
<dbReference type="FunFam" id="3.40.50.790:FF:000001">
    <property type="entry name" value="50S ribosomal protein L1"/>
    <property type="match status" value="1"/>
</dbReference>
<protein>
    <recommendedName>
        <fullName evidence="7">Ribosomal protein</fullName>
    </recommendedName>
</protein>
<keyword evidence="4" id="KW-0689">Ribosomal protein</keyword>
<dbReference type="PANTHER" id="PTHR36427">
    <property type="entry name" value="54S RIBOSOMAL PROTEIN L1, MITOCHONDRIAL"/>
    <property type="match status" value="1"/>
</dbReference>
<proteinExistence type="inferred from homology"/>
<dbReference type="InterPro" id="IPR028364">
    <property type="entry name" value="Ribosomal_uL1/biogenesis"/>
</dbReference>
<keyword evidence="5" id="KW-0687">Ribonucleoprotein</keyword>
<dbReference type="PROSITE" id="PS01199">
    <property type="entry name" value="RIBOSOMAL_L1"/>
    <property type="match status" value="1"/>
</dbReference>
<name>A0A381UIW9_9ZZZZ</name>
<organism evidence="6">
    <name type="scientific">marine metagenome</name>
    <dbReference type="NCBI Taxonomy" id="408172"/>
    <lineage>
        <taxon>unclassified sequences</taxon>
        <taxon>metagenomes</taxon>
        <taxon>ecological metagenomes</taxon>
    </lineage>
</organism>
<evidence type="ECO:0000256" key="3">
    <source>
        <dbReference type="ARBA" id="ARBA00022884"/>
    </source>
</evidence>
<dbReference type="SUPFAM" id="SSF56808">
    <property type="entry name" value="Ribosomal protein L1"/>
    <property type="match status" value="1"/>
</dbReference>
<dbReference type="PIRSF" id="PIRSF002155">
    <property type="entry name" value="Ribosomal_L1"/>
    <property type="match status" value="1"/>
</dbReference>
<comment type="similarity">
    <text evidence="1">Belongs to the universal ribosomal protein uL1 family.</text>
</comment>
<evidence type="ECO:0000313" key="6">
    <source>
        <dbReference type="EMBL" id="SVA28105.1"/>
    </source>
</evidence>
<evidence type="ECO:0000256" key="2">
    <source>
        <dbReference type="ARBA" id="ARBA00022730"/>
    </source>
</evidence>
<dbReference type="Gene3D" id="3.40.50.790">
    <property type="match status" value="1"/>
</dbReference>
<evidence type="ECO:0000256" key="5">
    <source>
        <dbReference type="ARBA" id="ARBA00023274"/>
    </source>
</evidence>
<keyword evidence="3" id="KW-0694">RNA-binding</keyword>
<dbReference type="InterPro" id="IPR023673">
    <property type="entry name" value="Ribosomal_uL1_CS"/>
</dbReference>
<dbReference type="CDD" id="cd00403">
    <property type="entry name" value="Ribosomal_L1"/>
    <property type="match status" value="1"/>
</dbReference>
<evidence type="ECO:0000256" key="1">
    <source>
        <dbReference type="ARBA" id="ARBA00010531"/>
    </source>
</evidence>
<dbReference type="InterPro" id="IPR016095">
    <property type="entry name" value="Ribosomal_uL1_3-a/b-sand"/>
</dbReference>
<dbReference type="GO" id="GO:0019843">
    <property type="term" value="F:rRNA binding"/>
    <property type="evidence" value="ECO:0007669"/>
    <property type="project" value="UniProtKB-KW"/>
</dbReference>
<dbReference type="Gene3D" id="3.30.190.20">
    <property type="match status" value="1"/>
</dbReference>
<evidence type="ECO:0008006" key="7">
    <source>
        <dbReference type="Google" id="ProtNLM"/>
    </source>
</evidence>
<dbReference type="InterPro" id="IPR002143">
    <property type="entry name" value="Ribosomal_uL1"/>
</dbReference>
<dbReference type="EMBL" id="UINC01006533">
    <property type="protein sequence ID" value="SVA28105.1"/>
    <property type="molecule type" value="Genomic_DNA"/>
</dbReference>
<dbReference type="Pfam" id="PF00687">
    <property type="entry name" value="Ribosomal_L1"/>
    <property type="match status" value="1"/>
</dbReference>
<sequence length="169" mass="18050">MNLPKGSGKKIRIAVMVKGDKTKEATEAGADIVGNDDLVQQISSGKINFDLLIATPDMMPVIGKIGKILGPKGLMPNPKLGTVTQDVATAVKNAKSGQIKYKNDKAGVVHAGIGKLNFKEEDLLENLKAFYESIHKSKPDTVKGSFIKKVTIASTMGFGLKINAEDLRS</sequence>
<dbReference type="GO" id="GO:0003735">
    <property type="term" value="F:structural constituent of ribosome"/>
    <property type="evidence" value="ECO:0007669"/>
    <property type="project" value="InterPro"/>
</dbReference>
<keyword evidence="2" id="KW-0699">rRNA-binding</keyword>
<dbReference type="GO" id="GO:0022625">
    <property type="term" value="C:cytosolic large ribosomal subunit"/>
    <property type="evidence" value="ECO:0007669"/>
    <property type="project" value="TreeGrafter"/>
</dbReference>
<dbReference type="InterPro" id="IPR023674">
    <property type="entry name" value="Ribosomal_uL1-like"/>
</dbReference>
<dbReference type="NCBIfam" id="TIGR01169">
    <property type="entry name" value="rplA_bact"/>
    <property type="match status" value="1"/>
</dbReference>
<dbReference type="InterPro" id="IPR005878">
    <property type="entry name" value="Ribosom_uL1_bac-type"/>
</dbReference>
<evidence type="ECO:0000256" key="4">
    <source>
        <dbReference type="ARBA" id="ARBA00022980"/>
    </source>
</evidence>
<gene>
    <name evidence="6" type="ORF">METZ01_LOCUS80959</name>
</gene>
<dbReference type="PANTHER" id="PTHR36427:SF3">
    <property type="entry name" value="LARGE RIBOSOMAL SUBUNIT PROTEIN UL1M"/>
    <property type="match status" value="1"/>
</dbReference>
<dbReference type="AlphaFoldDB" id="A0A381UIW9"/>